<evidence type="ECO:0008006" key="6">
    <source>
        <dbReference type="Google" id="ProtNLM"/>
    </source>
</evidence>
<accession>A0AAP0RU47</accession>
<dbReference type="PANTHER" id="PTHR47939">
    <property type="entry name" value="MEMBRANE-ASSOCIATED SALT-INDUCIBLE PROTEIN-LIKE"/>
    <property type="match status" value="1"/>
</dbReference>
<keyword evidence="5" id="KW-1185">Reference proteome</keyword>
<protein>
    <recommendedName>
        <fullName evidence="6">Pentatricopeptide repeat-containing protein</fullName>
    </recommendedName>
</protein>
<comment type="caution">
    <text evidence="4">The sequence shown here is derived from an EMBL/GenBank/DDBJ whole genome shotgun (WGS) entry which is preliminary data.</text>
</comment>
<gene>
    <name evidence="4" type="ORF">L1049_023967</name>
</gene>
<dbReference type="Proteomes" id="UP001415857">
    <property type="component" value="Unassembled WGS sequence"/>
</dbReference>
<dbReference type="InterPro" id="IPR002885">
    <property type="entry name" value="PPR_rpt"/>
</dbReference>
<organism evidence="4 5">
    <name type="scientific">Liquidambar formosana</name>
    <name type="common">Formosan gum</name>
    <dbReference type="NCBI Taxonomy" id="63359"/>
    <lineage>
        <taxon>Eukaryota</taxon>
        <taxon>Viridiplantae</taxon>
        <taxon>Streptophyta</taxon>
        <taxon>Embryophyta</taxon>
        <taxon>Tracheophyta</taxon>
        <taxon>Spermatophyta</taxon>
        <taxon>Magnoliopsida</taxon>
        <taxon>eudicotyledons</taxon>
        <taxon>Gunneridae</taxon>
        <taxon>Pentapetalae</taxon>
        <taxon>Saxifragales</taxon>
        <taxon>Altingiaceae</taxon>
        <taxon>Liquidambar</taxon>
    </lineage>
</organism>
<sequence>MVTAAKLCRPLLHFRHFRLQFSYVHSISSSRSLEESIKAAVEAKNYQQIPDLLVSSKQSSQNPNPFSFLSTFPQKHRTLVVDEILQSFLPLRPRSRPHVAYGCLLSYTLQCPNPLPLALAILQCSLRSGCIPVPQTQLFLSSAWLHRRHQAESVSNILLEMQSIGYRPDCGTCNYLISSLCAIDELAEAVKVLKGMGRAGCAPDLESYGTVIGAMCGFGKTTDAAEMMKEMVAKIGLTPRQETVVKVAAALRANKEIWKAVEMIEFLERKGFHVGFETYELVVEGCLECREFVLAGKVVMKMTGRGFIPYIRVRQKVVEGLAGVGECELACAVRQRFSELRS</sequence>
<dbReference type="Pfam" id="PF13041">
    <property type="entry name" value="PPR_2"/>
    <property type="match status" value="1"/>
</dbReference>
<name>A0AAP0RU47_LIQFO</name>
<keyword evidence="2" id="KW-0677">Repeat</keyword>
<evidence type="ECO:0000313" key="4">
    <source>
        <dbReference type="EMBL" id="KAK9284790.1"/>
    </source>
</evidence>
<proteinExistence type="inferred from homology"/>
<dbReference type="AlphaFoldDB" id="A0AAP0RU47"/>
<feature type="repeat" description="PPR" evidence="3">
    <location>
        <begin position="169"/>
        <end position="203"/>
    </location>
</feature>
<evidence type="ECO:0000256" key="3">
    <source>
        <dbReference type="PROSITE-ProRule" id="PRU00708"/>
    </source>
</evidence>
<dbReference type="Gene3D" id="1.25.40.10">
    <property type="entry name" value="Tetratricopeptide repeat domain"/>
    <property type="match status" value="1"/>
</dbReference>
<comment type="similarity">
    <text evidence="1">Belongs to the PPR family. P subfamily.</text>
</comment>
<dbReference type="EMBL" id="JBBPBK010000005">
    <property type="protein sequence ID" value="KAK9284790.1"/>
    <property type="molecule type" value="Genomic_DNA"/>
</dbReference>
<evidence type="ECO:0000256" key="1">
    <source>
        <dbReference type="ARBA" id="ARBA00007626"/>
    </source>
</evidence>
<reference evidence="4 5" key="1">
    <citation type="journal article" date="2024" name="Plant J.">
        <title>Genome sequences and population genomics reveal climatic adaptation and genomic divergence between two closely related sweetgum species.</title>
        <authorList>
            <person name="Xu W.Q."/>
            <person name="Ren C.Q."/>
            <person name="Zhang X.Y."/>
            <person name="Comes H.P."/>
            <person name="Liu X.H."/>
            <person name="Li Y.G."/>
            <person name="Kettle C.J."/>
            <person name="Jalonen R."/>
            <person name="Gaisberger H."/>
            <person name="Ma Y.Z."/>
            <person name="Qiu Y.X."/>
        </authorList>
    </citation>
    <scope>NUCLEOTIDE SEQUENCE [LARGE SCALE GENOMIC DNA]</scope>
    <source>
        <strain evidence="4">Hangzhou</strain>
    </source>
</reference>
<dbReference type="InterPro" id="IPR011990">
    <property type="entry name" value="TPR-like_helical_dom_sf"/>
</dbReference>
<dbReference type="NCBIfam" id="TIGR00756">
    <property type="entry name" value="PPR"/>
    <property type="match status" value="1"/>
</dbReference>
<evidence type="ECO:0000313" key="5">
    <source>
        <dbReference type="Proteomes" id="UP001415857"/>
    </source>
</evidence>
<dbReference type="PROSITE" id="PS51375">
    <property type="entry name" value="PPR"/>
    <property type="match status" value="1"/>
</dbReference>
<dbReference type="InterPro" id="IPR050667">
    <property type="entry name" value="PPR-containing_protein"/>
</dbReference>
<dbReference type="PANTHER" id="PTHR47939:SF13">
    <property type="entry name" value="OS03G0201400 PROTEIN"/>
    <property type="match status" value="1"/>
</dbReference>
<evidence type="ECO:0000256" key="2">
    <source>
        <dbReference type="ARBA" id="ARBA00022737"/>
    </source>
</evidence>